<proteinExistence type="predicted"/>
<dbReference type="RefSeq" id="WP_125018822.1">
    <property type="nucleotide sequence ID" value="NZ_RQVQ01000014.1"/>
</dbReference>
<dbReference type="Proteomes" id="UP000275719">
    <property type="component" value="Unassembled WGS sequence"/>
</dbReference>
<feature type="chain" id="PRO_5018034651" evidence="1">
    <location>
        <begin position="20"/>
        <end position="425"/>
    </location>
</feature>
<evidence type="ECO:0000313" key="3">
    <source>
        <dbReference type="Proteomes" id="UP000275719"/>
    </source>
</evidence>
<protein>
    <submittedName>
        <fullName evidence="2">Uncharacterized protein</fullName>
    </submittedName>
</protein>
<gene>
    <name evidence="2" type="ORF">EG240_07735</name>
</gene>
<keyword evidence="1" id="KW-0732">Signal</keyword>
<feature type="signal peptide" evidence="1">
    <location>
        <begin position="1"/>
        <end position="19"/>
    </location>
</feature>
<organism evidence="2 3">
    <name type="scientific">Paenimyroides tangerinum</name>
    <dbReference type="NCBI Taxonomy" id="2488728"/>
    <lineage>
        <taxon>Bacteria</taxon>
        <taxon>Pseudomonadati</taxon>
        <taxon>Bacteroidota</taxon>
        <taxon>Flavobacteriia</taxon>
        <taxon>Flavobacteriales</taxon>
        <taxon>Flavobacteriaceae</taxon>
        <taxon>Paenimyroides</taxon>
    </lineage>
</organism>
<evidence type="ECO:0000313" key="2">
    <source>
        <dbReference type="EMBL" id="RRJ90908.1"/>
    </source>
</evidence>
<accession>A0A3P3W902</accession>
<name>A0A3P3W902_9FLAO</name>
<evidence type="ECO:0000256" key="1">
    <source>
        <dbReference type="SAM" id="SignalP"/>
    </source>
</evidence>
<dbReference type="OrthoDB" id="1309378at2"/>
<dbReference type="AlphaFoldDB" id="A0A3P3W902"/>
<comment type="caution">
    <text evidence="2">The sequence shown here is derived from an EMBL/GenBank/DDBJ whole genome shotgun (WGS) entry which is preliminary data.</text>
</comment>
<sequence length="425" mass="48621">MKIKILFISLLLISMKSQAQDVTIIDVVEDSYNTSSIDTLQIKSGKPQVFLIQIQSQNDGYSIADDDIEKKELQKNFNSKDFNLNHITKQSYIRLENGQFIDVSDLDSSYGAVAFWNGKPNDKLKIQEGIRLSTEFVSEQLGQKKKSSYITNSELQKKEISQLSKNDNFTENSRKVMNRFLKKYSVSEVLTISGYLVLNENQTKVKTITGYEVNSKGKKIKYEQIFLNEFEQPTKVNHFGDDGKNVYYSIEFIYENGILKTIVNDDRIDKISYNDNQLFFTSDLGGGEETSFYTLKDGVLLSKRILIMKGDAGYEEQNSMVEEKIEKGCVNYYINNELSSMNCHSELGKFPFTNKYTSFQDGEIMQSIEYKVTKINDSKIEIVSKNSNSTGKTTAILNSLGLVESIVYVSGNETEKMLFEYTYYE</sequence>
<dbReference type="EMBL" id="RQVQ01000014">
    <property type="protein sequence ID" value="RRJ90908.1"/>
    <property type="molecule type" value="Genomic_DNA"/>
</dbReference>
<reference evidence="2 3" key="1">
    <citation type="submission" date="2018-11" db="EMBL/GenBank/DDBJ databases">
        <title>Flavobacterium sp. nov., YIM 102701-2 draft genome.</title>
        <authorList>
            <person name="Li G."/>
            <person name="Jiang Y."/>
        </authorList>
    </citation>
    <scope>NUCLEOTIDE SEQUENCE [LARGE SCALE GENOMIC DNA]</scope>
    <source>
        <strain evidence="2 3">YIM 102701-2</strain>
    </source>
</reference>
<keyword evidence="3" id="KW-1185">Reference proteome</keyword>